<dbReference type="KEGG" id="asc:ASAC_1343"/>
<dbReference type="InterPro" id="IPR029063">
    <property type="entry name" value="SAM-dependent_MTases_sf"/>
</dbReference>
<dbReference type="OrthoDB" id="21414at2157"/>
<protein>
    <submittedName>
        <fullName evidence="4">O-methyltransferase, family 3</fullName>
    </submittedName>
</protein>
<dbReference type="Proteomes" id="UP000000346">
    <property type="component" value="Chromosome"/>
</dbReference>
<name>D9Q360_ACIS3</name>
<gene>
    <name evidence="4" type="ordered locus">ASAC_1343</name>
</gene>
<dbReference type="STRING" id="666510.ASAC_1343"/>
<dbReference type="Pfam" id="PF13578">
    <property type="entry name" value="Methyltransf_24"/>
    <property type="match status" value="1"/>
</dbReference>
<dbReference type="GO" id="GO:0032259">
    <property type="term" value="P:methylation"/>
    <property type="evidence" value="ECO:0007669"/>
    <property type="project" value="UniProtKB-KW"/>
</dbReference>
<dbReference type="GeneID" id="9499599"/>
<keyword evidence="2 4" id="KW-0808">Transferase</keyword>
<evidence type="ECO:0000313" key="4">
    <source>
        <dbReference type="EMBL" id="ADL19748.1"/>
    </source>
</evidence>
<accession>D9Q360</accession>
<dbReference type="AlphaFoldDB" id="D9Q360"/>
<dbReference type="InterPro" id="IPR002935">
    <property type="entry name" value="SAM_O-MeTrfase"/>
</dbReference>
<sequence>MRESDFRDLELKLRLDSDSAGVSRIDFEDGLVIYSALFTHLSGASGAKVLDLGSAMGYSTLWISKALEDSCSGECDVVAVELRGDRVKAAQEFFRDVKLEKVKVTFIEGNAVNVLEGVDDESIDAAFVDVHVSLYPRVAELMLRKLKRGGLVLFHNAIRPPPPAETFQQLSGAGWRYAVVPTLEGVLIARRP</sequence>
<dbReference type="PANTHER" id="PTHR43167:SF1">
    <property type="entry name" value="PUTATIVE (AFU_ORTHOLOGUE AFUA_6G01830)-RELATED"/>
    <property type="match status" value="1"/>
</dbReference>
<keyword evidence="1 4" id="KW-0489">Methyltransferase</keyword>
<dbReference type="Gene3D" id="3.40.50.150">
    <property type="entry name" value="Vaccinia Virus protein VP39"/>
    <property type="match status" value="1"/>
</dbReference>
<evidence type="ECO:0000256" key="2">
    <source>
        <dbReference type="ARBA" id="ARBA00022679"/>
    </source>
</evidence>
<dbReference type="RefSeq" id="WP_013267260.1">
    <property type="nucleotide sequence ID" value="NC_014374.1"/>
</dbReference>
<reference evidence="4 5" key="1">
    <citation type="journal article" date="2010" name="Appl. Environ. Microbiol.">
        <title>The genome sequence of the crenarchaeon Acidilobus saccharovorans supports a new order, Acidilobales, and suggests an important ecological role in terrestrial acidic hot springs.</title>
        <authorList>
            <person name="Mardanov A.V."/>
            <person name="Svetlitchnyi V.A."/>
            <person name="Beletsky A.V."/>
            <person name="Prokofeva M.I."/>
            <person name="Bonch-Osmolovskaya E.A."/>
            <person name="Ravin N.V."/>
            <person name="Skryabin K.G."/>
        </authorList>
    </citation>
    <scope>NUCLEOTIDE SEQUENCE [LARGE SCALE GENOMIC DNA]</scope>
    <source>
        <strain evidence="5">DSM 16705 / JCM 18335 / VKM B-2471 / 345-15</strain>
    </source>
</reference>
<evidence type="ECO:0000313" key="5">
    <source>
        <dbReference type="Proteomes" id="UP000000346"/>
    </source>
</evidence>
<dbReference type="eggNOG" id="arCOG00979">
    <property type="taxonomic scope" value="Archaea"/>
</dbReference>
<dbReference type="EMBL" id="CP001742">
    <property type="protein sequence ID" value="ADL19748.1"/>
    <property type="molecule type" value="Genomic_DNA"/>
</dbReference>
<dbReference type="CDD" id="cd02440">
    <property type="entry name" value="AdoMet_MTases"/>
    <property type="match status" value="1"/>
</dbReference>
<dbReference type="HOGENOM" id="CLU_1458177_0_0_2"/>
<organism evidence="4 5">
    <name type="scientific">Acidilobus saccharovorans (strain DSM 16705 / JCM 18335 / VKM B-2471 / 345-15)</name>
    <dbReference type="NCBI Taxonomy" id="666510"/>
    <lineage>
        <taxon>Archaea</taxon>
        <taxon>Thermoproteota</taxon>
        <taxon>Thermoprotei</taxon>
        <taxon>Acidilobales</taxon>
        <taxon>Acidilobaceae</taxon>
        <taxon>Acidilobus</taxon>
    </lineage>
</organism>
<dbReference type="PROSITE" id="PS51682">
    <property type="entry name" value="SAM_OMT_I"/>
    <property type="match status" value="1"/>
</dbReference>
<evidence type="ECO:0000256" key="3">
    <source>
        <dbReference type="ARBA" id="ARBA00022691"/>
    </source>
</evidence>
<keyword evidence="3" id="KW-0949">S-adenosyl-L-methionine</keyword>
<dbReference type="PANTHER" id="PTHR43167">
    <property type="entry name" value="PUTATIVE (AFU_ORTHOLOGUE AFUA_6G01830)-RELATED"/>
    <property type="match status" value="1"/>
</dbReference>
<dbReference type="GO" id="GO:0008171">
    <property type="term" value="F:O-methyltransferase activity"/>
    <property type="evidence" value="ECO:0007669"/>
    <property type="project" value="InterPro"/>
</dbReference>
<dbReference type="InParanoid" id="D9Q360"/>
<proteinExistence type="predicted"/>
<keyword evidence="5" id="KW-1185">Reference proteome</keyword>
<evidence type="ECO:0000256" key="1">
    <source>
        <dbReference type="ARBA" id="ARBA00022603"/>
    </source>
</evidence>
<dbReference type="SUPFAM" id="SSF53335">
    <property type="entry name" value="S-adenosyl-L-methionine-dependent methyltransferases"/>
    <property type="match status" value="1"/>
</dbReference>